<dbReference type="SUPFAM" id="SSF88659">
    <property type="entry name" value="Sigma3 and sigma4 domains of RNA polymerase sigma factors"/>
    <property type="match status" value="1"/>
</dbReference>
<dbReference type="GO" id="GO:0003677">
    <property type="term" value="F:DNA binding"/>
    <property type="evidence" value="ECO:0007669"/>
    <property type="project" value="InterPro"/>
</dbReference>
<evidence type="ECO:0000256" key="3">
    <source>
        <dbReference type="ARBA" id="ARBA00023082"/>
    </source>
</evidence>
<proteinExistence type="inferred from homology"/>
<organism evidence="7 8">
    <name type="scientific">Candidatus Portnoybacteria bacterium RBG_13_41_18</name>
    <dbReference type="NCBI Taxonomy" id="1801991"/>
    <lineage>
        <taxon>Bacteria</taxon>
        <taxon>Candidatus Portnoyibacteriota</taxon>
    </lineage>
</organism>
<evidence type="ECO:0000313" key="7">
    <source>
        <dbReference type="EMBL" id="OGZ34363.1"/>
    </source>
</evidence>
<feature type="domain" description="RNA polymerase sigma factor 70 region 4 type 2" evidence="6">
    <location>
        <begin position="124"/>
        <end position="172"/>
    </location>
</feature>
<feature type="domain" description="RNA polymerase sigma-70 region 2" evidence="5">
    <location>
        <begin position="24"/>
        <end position="90"/>
    </location>
</feature>
<dbReference type="Pfam" id="PF08281">
    <property type="entry name" value="Sigma70_r4_2"/>
    <property type="match status" value="1"/>
</dbReference>
<dbReference type="InterPro" id="IPR013249">
    <property type="entry name" value="RNA_pol_sigma70_r4_t2"/>
</dbReference>
<dbReference type="PANTHER" id="PTHR43133">
    <property type="entry name" value="RNA POLYMERASE ECF-TYPE SIGMA FACTO"/>
    <property type="match status" value="1"/>
</dbReference>
<sequence>MPQLSDEEIAQKIQAGDSESFGILVTRFERKIRRYGKKFLSNTQDLEDIVQNIFIKAYTNIQSFNAAMKFSPWLYRIAHNEFVNALRKNSHSPLSIFDFDSLFPHLTAKETADSDTNNKEIKYQLDKYLKEINPKYREVLLFYYFEEMSYAEIAEILRIPVSTVGVRLIRGKNILKNTFEKYDRRIK</sequence>
<evidence type="ECO:0000259" key="5">
    <source>
        <dbReference type="Pfam" id="PF04542"/>
    </source>
</evidence>
<comment type="similarity">
    <text evidence="1">Belongs to the sigma-70 factor family. ECF subfamily.</text>
</comment>
<dbReference type="InterPro" id="IPR013325">
    <property type="entry name" value="RNA_pol_sigma_r2"/>
</dbReference>
<keyword evidence="4" id="KW-0804">Transcription</keyword>
<dbReference type="GO" id="GO:0006352">
    <property type="term" value="P:DNA-templated transcription initiation"/>
    <property type="evidence" value="ECO:0007669"/>
    <property type="project" value="InterPro"/>
</dbReference>
<dbReference type="GO" id="GO:0016987">
    <property type="term" value="F:sigma factor activity"/>
    <property type="evidence" value="ECO:0007669"/>
    <property type="project" value="UniProtKB-KW"/>
</dbReference>
<dbReference type="Gene3D" id="1.10.10.10">
    <property type="entry name" value="Winged helix-like DNA-binding domain superfamily/Winged helix DNA-binding domain"/>
    <property type="match status" value="1"/>
</dbReference>
<protein>
    <recommendedName>
        <fullName evidence="9">RNA polymerase sigma factor</fullName>
    </recommendedName>
</protein>
<dbReference type="InterPro" id="IPR014284">
    <property type="entry name" value="RNA_pol_sigma-70_dom"/>
</dbReference>
<name>A0A1G2F8N8_9BACT</name>
<evidence type="ECO:0000256" key="1">
    <source>
        <dbReference type="ARBA" id="ARBA00010641"/>
    </source>
</evidence>
<dbReference type="NCBIfam" id="TIGR02937">
    <property type="entry name" value="sigma70-ECF"/>
    <property type="match status" value="1"/>
</dbReference>
<dbReference type="InterPro" id="IPR039425">
    <property type="entry name" value="RNA_pol_sigma-70-like"/>
</dbReference>
<evidence type="ECO:0008006" key="9">
    <source>
        <dbReference type="Google" id="ProtNLM"/>
    </source>
</evidence>
<dbReference type="InterPro" id="IPR013324">
    <property type="entry name" value="RNA_pol_sigma_r3/r4-like"/>
</dbReference>
<dbReference type="EMBL" id="MHMV01000026">
    <property type="protein sequence ID" value="OGZ34363.1"/>
    <property type="molecule type" value="Genomic_DNA"/>
</dbReference>
<evidence type="ECO:0000256" key="2">
    <source>
        <dbReference type="ARBA" id="ARBA00023015"/>
    </source>
</evidence>
<dbReference type="Gene3D" id="1.10.1740.10">
    <property type="match status" value="1"/>
</dbReference>
<evidence type="ECO:0000259" key="6">
    <source>
        <dbReference type="Pfam" id="PF08281"/>
    </source>
</evidence>
<dbReference type="SUPFAM" id="SSF88946">
    <property type="entry name" value="Sigma2 domain of RNA polymerase sigma factors"/>
    <property type="match status" value="1"/>
</dbReference>
<evidence type="ECO:0000256" key="4">
    <source>
        <dbReference type="ARBA" id="ARBA00023163"/>
    </source>
</evidence>
<dbReference type="CDD" id="cd06171">
    <property type="entry name" value="Sigma70_r4"/>
    <property type="match status" value="1"/>
</dbReference>
<comment type="caution">
    <text evidence="7">The sequence shown here is derived from an EMBL/GenBank/DDBJ whole genome shotgun (WGS) entry which is preliminary data.</text>
</comment>
<keyword evidence="2" id="KW-0805">Transcription regulation</keyword>
<dbReference type="Proteomes" id="UP000177725">
    <property type="component" value="Unassembled WGS sequence"/>
</dbReference>
<dbReference type="AlphaFoldDB" id="A0A1G2F8N8"/>
<dbReference type="Pfam" id="PF04542">
    <property type="entry name" value="Sigma70_r2"/>
    <property type="match status" value="1"/>
</dbReference>
<reference evidence="7 8" key="1">
    <citation type="journal article" date="2016" name="Nat. Commun.">
        <title>Thousands of microbial genomes shed light on interconnected biogeochemical processes in an aquifer system.</title>
        <authorList>
            <person name="Anantharaman K."/>
            <person name="Brown C.T."/>
            <person name="Hug L.A."/>
            <person name="Sharon I."/>
            <person name="Castelle C.J."/>
            <person name="Probst A.J."/>
            <person name="Thomas B.C."/>
            <person name="Singh A."/>
            <person name="Wilkins M.J."/>
            <person name="Karaoz U."/>
            <person name="Brodie E.L."/>
            <person name="Williams K.H."/>
            <person name="Hubbard S.S."/>
            <person name="Banfield J.F."/>
        </authorList>
    </citation>
    <scope>NUCLEOTIDE SEQUENCE [LARGE SCALE GENOMIC DNA]</scope>
</reference>
<keyword evidence="3" id="KW-0731">Sigma factor</keyword>
<gene>
    <name evidence="7" type="ORF">A2174_00910</name>
</gene>
<evidence type="ECO:0000313" key="8">
    <source>
        <dbReference type="Proteomes" id="UP000177725"/>
    </source>
</evidence>
<accession>A0A1G2F8N8</accession>
<dbReference type="InterPro" id="IPR007627">
    <property type="entry name" value="RNA_pol_sigma70_r2"/>
</dbReference>
<dbReference type="InterPro" id="IPR036388">
    <property type="entry name" value="WH-like_DNA-bd_sf"/>
</dbReference>
<dbReference type="PANTHER" id="PTHR43133:SF51">
    <property type="entry name" value="RNA POLYMERASE SIGMA FACTOR"/>
    <property type="match status" value="1"/>
</dbReference>